<dbReference type="InterPro" id="IPR017847">
    <property type="entry name" value="T6SS_RhsGE_Vgr_subset"/>
</dbReference>
<dbReference type="InterPro" id="IPR054030">
    <property type="entry name" value="Gp5_Vgr_C"/>
</dbReference>
<comment type="similarity">
    <text evidence="2">Belongs to the VgrG protein family.</text>
</comment>
<sequence length="710" mass="79425">MAQNNRSVTAETPLGDDQLIFYRLTGKEEIGRLFEFDVELIRDQKLGGVKADRLLGKGMTVNLDLPNGTTRHINGEIVQFKHTGLRGRYITYLATLRPWLWYLTLNADCRIFQDKSVIDVIKEVFSRYSFADVQYKLDGDYQPLDYCVQYRESDFDFISRLMEHEGIFYFFEHDNGKHTLVIADSNKAFQIRSGYQTIPYFPLGNTDSRQRDHIFEWLQENQVTTGKYELNDFDFESPSSDLTIKKHNPGGYSHSDQEIYDFPGKFTVSSVDTKLVDKRLEERQNAYSLKRGQGNASALIPGMKFSLADFYFSEENKEHIVVSASYAIQGDDLESSMSGAGEIFQCTFAAIDAAQAFRPERLTRKPIVSGSQTAIVVGPSGEEIWTDKYGRVKVQFHWDREGQDDENSSCWVRVSHPMAGKKWGWISLPRIGQEVVVSFLEGDPDRPLITGRVYNDEQMPPYELPTNKTQSGIKTRSSKAGTADNFNEIRFEDKKGSEQLFIHAEKNQDIEVENNETHWVGNDRSKNIDHDETTVVGHDRTETVGNNETITIGVNRTETVGSNESITVGSNRTRNVGQNEVVNVGLTRTHNVGVNEMINVGAAQEITVGAAQTITVGLTQAVTVGKDLNETVGNNRSASVGKDNSLSIGKNLTIDAGDQVVIKTGKASITMKKDGTITIQGKNITIKGSGEINAKADKNVVIKGKKILQN</sequence>
<dbReference type="AlphaFoldDB" id="A0A4P9USM6"/>
<dbReference type="RefSeq" id="WP_017839423.1">
    <property type="nucleotide sequence ID" value="NZ_CP035467.1"/>
</dbReference>
<accession>A0A4P9USM6</accession>
<dbReference type="Pfam" id="PF04717">
    <property type="entry name" value="Phage_base_V"/>
    <property type="match status" value="1"/>
</dbReference>
<dbReference type="SUPFAM" id="SSF69279">
    <property type="entry name" value="Phage tail proteins"/>
    <property type="match status" value="2"/>
</dbReference>
<comment type="subcellular location">
    <subcellularLocation>
        <location evidence="1">Secreted</location>
    </subcellularLocation>
</comment>
<dbReference type="FunFam" id="2.40.50.230:FF:000001">
    <property type="entry name" value="Type VI secretion protein VgrG"/>
    <property type="match status" value="1"/>
</dbReference>
<dbReference type="Gene3D" id="4.10.220.110">
    <property type="match status" value="1"/>
</dbReference>
<feature type="region of interest" description="Disordered" evidence="4">
    <location>
        <begin position="457"/>
        <end position="481"/>
    </location>
</feature>
<feature type="domain" description="Gp5/Type VI secretion system Vgr C-terminal trimerisation" evidence="6">
    <location>
        <begin position="471"/>
        <end position="584"/>
    </location>
</feature>
<keyword evidence="3" id="KW-0964">Secreted</keyword>
<dbReference type="GO" id="GO:0005576">
    <property type="term" value="C:extracellular region"/>
    <property type="evidence" value="ECO:0007669"/>
    <property type="project" value="UniProtKB-SubCell"/>
</dbReference>
<dbReference type="KEGG" id="mbur:EQU24_11170"/>
<dbReference type="InterPro" id="IPR050708">
    <property type="entry name" value="T6SS_VgrG/RHS"/>
</dbReference>
<dbReference type="InterPro" id="IPR037026">
    <property type="entry name" value="Vgr_OB-fold_dom_sf"/>
</dbReference>
<dbReference type="InterPro" id="IPR006531">
    <property type="entry name" value="Gp5/Vgr_OB"/>
</dbReference>
<dbReference type="InterPro" id="IPR006533">
    <property type="entry name" value="T6SS_Vgr_RhsGE"/>
</dbReference>
<proteinExistence type="inferred from homology"/>
<dbReference type="STRING" id="675511.GCA_000341735_00800"/>
<dbReference type="PANTHER" id="PTHR32305:SF15">
    <property type="entry name" value="PROTEIN RHSA-RELATED"/>
    <property type="match status" value="1"/>
</dbReference>
<evidence type="ECO:0000256" key="3">
    <source>
        <dbReference type="ARBA" id="ARBA00022525"/>
    </source>
</evidence>
<dbReference type="Gene3D" id="2.30.110.50">
    <property type="match status" value="1"/>
</dbReference>
<dbReference type="Pfam" id="PF05954">
    <property type="entry name" value="Phage_GPD"/>
    <property type="match status" value="1"/>
</dbReference>
<evidence type="ECO:0000259" key="6">
    <source>
        <dbReference type="Pfam" id="PF22178"/>
    </source>
</evidence>
<keyword evidence="8" id="KW-1185">Reference proteome</keyword>
<dbReference type="OrthoDB" id="9762420at2"/>
<dbReference type="Gene3D" id="3.55.50.10">
    <property type="entry name" value="Baseplate protein-like domains"/>
    <property type="match status" value="1"/>
</dbReference>
<dbReference type="SUPFAM" id="SSF69349">
    <property type="entry name" value="Phage fibre proteins"/>
    <property type="match status" value="2"/>
</dbReference>
<organism evidence="7 8">
    <name type="scientific">Methylotuvimicrobium buryatense</name>
    <name type="common">Methylomicrobium buryatense</name>
    <dbReference type="NCBI Taxonomy" id="95641"/>
    <lineage>
        <taxon>Bacteria</taxon>
        <taxon>Pseudomonadati</taxon>
        <taxon>Pseudomonadota</taxon>
        <taxon>Gammaproteobacteria</taxon>
        <taxon>Methylococcales</taxon>
        <taxon>Methylococcaceae</taxon>
        <taxon>Methylotuvimicrobium</taxon>
    </lineage>
</organism>
<gene>
    <name evidence="7" type="primary">tssI</name>
    <name evidence="7" type="ORF">EQU24_11170</name>
</gene>
<protein>
    <submittedName>
        <fullName evidence="7">Type VI secretion system tip protein VgrG</fullName>
    </submittedName>
</protein>
<dbReference type="Pfam" id="PF22178">
    <property type="entry name" value="Gp5_trimer_C"/>
    <property type="match status" value="1"/>
</dbReference>
<dbReference type="SUPFAM" id="SSF69255">
    <property type="entry name" value="gp5 N-terminal domain-like"/>
    <property type="match status" value="1"/>
</dbReference>
<dbReference type="Gene3D" id="2.40.50.230">
    <property type="entry name" value="Gp5 N-terminal domain"/>
    <property type="match status" value="1"/>
</dbReference>
<feature type="compositionally biased region" description="Polar residues" evidence="4">
    <location>
        <begin position="466"/>
        <end position="480"/>
    </location>
</feature>
<name>A0A4P9USM6_METBY</name>
<feature type="domain" description="Gp5/Type VI secretion system Vgr protein OB-fold" evidence="5">
    <location>
        <begin position="387"/>
        <end position="454"/>
    </location>
</feature>
<evidence type="ECO:0000259" key="5">
    <source>
        <dbReference type="Pfam" id="PF04717"/>
    </source>
</evidence>
<evidence type="ECO:0000256" key="4">
    <source>
        <dbReference type="SAM" id="MobiDB-lite"/>
    </source>
</evidence>
<reference evidence="8" key="1">
    <citation type="journal article" date="2019" name="J. Bacteriol.">
        <title>A Mutagenic Screen Identifies a TonB-Dependent Receptor Required for the Lanthanide Metal Switch in the Type I Methanotroph 'Methylotuvimicrobium buryatense' 5GB1C.</title>
        <authorList>
            <person name="Groom J.D."/>
            <person name="Ford S.M."/>
            <person name="Pesesky M.W."/>
            <person name="Lidstrom M.E."/>
        </authorList>
    </citation>
    <scope>NUCLEOTIDE SEQUENCE [LARGE SCALE GENOMIC DNA]</scope>
    <source>
        <strain evidence="8">5GB1C</strain>
    </source>
</reference>
<dbReference type="NCBIfam" id="TIGR01646">
    <property type="entry name" value="vgr_GE"/>
    <property type="match status" value="1"/>
</dbReference>
<evidence type="ECO:0000256" key="1">
    <source>
        <dbReference type="ARBA" id="ARBA00004613"/>
    </source>
</evidence>
<dbReference type="PANTHER" id="PTHR32305">
    <property type="match status" value="1"/>
</dbReference>
<dbReference type="Proteomes" id="UP000305881">
    <property type="component" value="Chromosome"/>
</dbReference>
<evidence type="ECO:0000313" key="8">
    <source>
        <dbReference type="Proteomes" id="UP000305881"/>
    </source>
</evidence>
<evidence type="ECO:0000256" key="2">
    <source>
        <dbReference type="ARBA" id="ARBA00005558"/>
    </source>
</evidence>
<dbReference type="NCBIfam" id="TIGR03361">
    <property type="entry name" value="VI_Rhs_Vgr"/>
    <property type="match status" value="1"/>
</dbReference>
<dbReference type="EMBL" id="CP035467">
    <property type="protein sequence ID" value="QCW82736.1"/>
    <property type="molecule type" value="Genomic_DNA"/>
</dbReference>
<evidence type="ECO:0000313" key="7">
    <source>
        <dbReference type="EMBL" id="QCW82736.1"/>
    </source>
</evidence>